<keyword evidence="3" id="KW-1185">Reference proteome</keyword>
<organism evidence="2 3">
    <name type="scientific">Iphiclides podalirius</name>
    <name type="common">scarce swallowtail</name>
    <dbReference type="NCBI Taxonomy" id="110791"/>
    <lineage>
        <taxon>Eukaryota</taxon>
        <taxon>Metazoa</taxon>
        <taxon>Ecdysozoa</taxon>
        <taxon>Arthropoda</taxon>
        <taxon>Hexapoda</taxon>
        <taxon>Insecta</taxon>
        <taxon>Pterygota</taxon>
        <taxon>Neoptera</taxon>
        <taxon>Endopterygota</taxon>
        <taxon>Lepidoptera</taxon>
        <taxon>Glossata</taxon>
        <taxon>Ditrysia</taxon>
        <taxon>Papilionoidea</taxon>
        <taxon>Papilionidae</taxon>
        <taxon>Papilioninae</taxon>
        <taxon>Iphiclides</taxon>
    </lineage>
</organism>
<sequence>MNLSLSLCECHLASVQLQFCGGIHTIYATRAHAATNKADGVRVARERPRTRFAPDPPGKTKIRRMDAEAATSPAEFDFRTFHKRAPNVPFSKAAKHDVRNNDHLIK</sequence>
<feature type="compositionally biased region" description="Basic and acidic residues" evidence="1">
    <location>
        <begin position="39"/>
        <end position="49"/>
    </location>
</feature>
<gene>
    <name evidence="2" type="ORF">IPOD504_LOCUS10747</name>
</gene>
<feature type="non-terminal residue" evidence="2">
    <location>
        <position position="106"/>
    </location>
</feature>
<accession>A0ABN8IJ29</accession>
<proteinExistence type="predicted"/>
<evidence type="ECO:0000313" key="2">
    <source>
        <dbReference type="EMBL" id="CAH2059160.1"/>
    </source>
</evidence>
<feature type="region of interest" description="Disordered" evidence="1">
    <location>
        <begin position="37"/>
        <end position="64"/>
    </location>
</feature>
<protein>
    <submittedName>
        <fullName evidence="2">Uncharacterized protein</fullName>
    </submittedName>
</protein>
<name>A0ABN8IJ29_9NEOP</name>
<reference evidence="2" key="1">
    <citation type="submission" date="2022-03" db="EMBL/GenBank/DDBJ databases">
        <authorList>
            <person name="Martin H S."/>
        </authorList>
    </citation>
    <scope>NUCLEOTIDE SEQUENCE</scope>
</reference>
<dbReference type="Proteomes" id="UP000837857">
    <property type="component" value="Chromosome 26"/>
</dbReference>
<evidence type="ECO:0000256" key="1">
    <source>
        <dbReference type="SAM" id="MobiDB-lite"/>
    </source>
</evidence>
<evidence type="ECO:0000313" key="3">
    <source>
        <dbReference type="Proteomes" id="UP000837857"/>
    </source>
</evidence>
<dbReference type="EMBL" id="OW152838">
    <property type="protein sequence ID" value="CAH2059160.1"/>
    <property type="molecule type" value="Genomic_DNA"/>
</dbReference>